<dbReference type="AlphaFoldDB" id="A0AAV1RNU2"/>
<feature type="non-terminal residue" evidence="2">
    <location>
        <position position="52"/>
    </location>
</feature>
<reference evidence="2 3" key="1">
    <citation type="submission" date="2024-01" db="EMBL/GenBank/DDBJ databases">
        <authorList>
            <person name="Waweru B."/>
        </authorList>
    </citation>
    <scope>NUCLEOTIDE SEQUENCE [LARGE SCALE GENOMIC DNA]</scope>
</reference>
<evidence type="ECO:0000256" key="1">
    <source>
        <dbReference type="SAM" id="MobiDB-lite"/>
    </source>
</evidence>
<protein>
    <submittedName>
        <fullName evidence="2">Uncharacterized protein</fullName>
    </submittedName>
</protein>
<accession>A0AAV1RNU2</accession>
<dbReference type="EMBL" id="CAWUPB010001108">
    <property type="protein sequence ID" value="CAK7337912.1"/>
    <property type="molecule type" value="Genomic_DNA"/>
</dbReference>
<proteinExistence type="predicted"/>
<organism evidence="2 3">
    <name type="scientific">Dovyalis caffra</name>
    <dbReference type="NCBI Taxonomy" id="77055"/>
    <lineage>
        <taxon>Eukaryota</taxon>
        <taxon>Viridiplantae</taxon>
        <taxon>Streptophyta</taxon>
        <taxon>Embryophyta</taxon>
        <taxon>Tracheophyta</taxon>
        <taxon>Spermatophyta</taxon>
        <taxon>Magnoliopsida</taxon>
        <taxon>eudicotyledons</taxon>
        <taxon>Gunneridae</taxon>
        <taxon>Pentapetalae</taxon>
        <taxon>rosids</taxon>
        <taxon>fabids</taxon>
        <taxon>Malpighiales</taxon>
        <taxon>Salicaceae</taxon>
        <taxon>Flacourtieae</taxon>
        <taxon>Dovyalis</taxon>
    </lineage>
</organism>
<feature type="compositionally biased region" description="Basic and acidic residues" evidence="1">
    <location>
        <begin position="1"/>
        <end position="21"/>
    </location>
</feature>
<evidence type="ECO:0000313" key="2">
    <source>
        <dbReference type="EMBL" id="CAK7337912.1"/>
    </source>
</evidence>
<sequence>MESDTRKGRKRESSMGKKQDSEGMLLTELNTRMAFIEGDKEGKAMKSIDKVK</sequence>
<dbReference type="Proteomes" id="UP001314170">
    <property type="component" value="Unassembled WGS sequence"/>
</dbReference>
<gene>
    <name evidence="2" type="ORF">DCAF_LOCUS12953</name>
</gene>
<comment type="caution">
    <text evidence="2">The sequence shown here is derived from an EMBL/GenBank/DDBJ whole genome shotgun (WGS) entry which is preliminary data.</text>
</comment>
<name>A0AAV1RNU2_9ROSI</name>
<feature type="region of interest" description="Disordered" evidence="1">
    <location>
        <begin position="1"/>
        <end position="25"/>
    </location>
</feature>
<keyword evidence="3" id="KW-1185">Reference proteome</keyword>
<evidence type="ECO:0000313" key="3">
    <source>
        <dbReference type="Proteomes" id="UP001314170"/>
    </source>
</evidence>